<dbReference type="PANTHER" id="PTHR38705">
    <property type="entry name" value="PROTEIN RDS1"/>
    <property type="match status" value="1"/>
</dbReference>
<feature type="chain" id="PRO_5014337764" evidence="1">
    <location>
        <begin position="17"/>
        <end position="312"/>
    </location>
</feature>
<keyword evidence="3" id="KW-1185">Reference proteome</keyword>
<keyword evidence="1" id="KW-0732">Signal</keyword>
<dbReference type="Pfam" id="PF13668">
    <property type="entry name" value="Ferritin_2"/>
    <property type="match status" value="1"/>
</dbReference>
<dbReference type="STRING" id="2082308.A0A2K1QIX8"/>
<dbReference type="InterPro" id="IPR009078">
    <property type="entry name" value="Ferritin-like_SF"/>
</dbReference>
<gene>
    <name evidence="2" type="ORF">CAC42_2140</name>
</gene>
<comment type="caution">
    <text evidence="2">The sequence shown here is derived from an EMBL/GenBank/DDBJ whole genome shotgun (WGS) entry which is preliminary data.</text>
</comment>
<evidence type="ECO:0000256" key="1">
    <source>
        <dbReference type="SAM" id="SignalP"/>
    </source>
</evidence>
<reference evidence="2 3" key="1">
    <citation type="submission" date="2017-06" db="EMBL/GenBank/DDBJ databases">
        <title>Draft genome sequence of a variant of Elsinoe murrayae.</title>
        <authorList>
            <person name="Cheng Q."/>
        </authorList>
    </citation>
    <scope>NUCLEOTIDE SEQUENCE [LARGE SCALE GENOMIC DNA]</scope>
    <source>
        <strain evidence="2 3">CQ-2017a</strain>
    </source>
</reference>
<dbReference type="PANTHER" id="PTHR38705:SF1">
    <property type="entry name" value="PROTEIN RDS1"/>
    <property type="match status" value="1"/>
</dbReference>
<evidence type="ECO:0000313" key="2">
    <source>
        <dbReference type="EMBL" id="PNS14911.1"/>
    </source>
</evidence>
<sequence length="312" mass="33133">MKASVYSAALFAVLSAAAPLEKRQSSDIDETILNYALTLEHLEAAFYTESLAKFSASDLEKAGFKETNFYKNFKKISRDETSHVAVIQQIQASKGYSSVKACTYDFKVTTPRQFVVTSSLLEGVGTSAYLGAAAVVTDKSILTAAGSILTTEARHTAFLRNLRDQSPFAQAYDTPLGFKQVFSLAASFIVECPSDNPDLGITAFPSLTPKKASYKNLDEIVFTIGEDATIPDGDLYVAWPTVLGPIFKQATVDTSARTATVKVPGAGAAGTIGQSYAVLTTSGTSLTDDNTVAGPAVVNIASPYLTKKGSKN</sequence>
<dbReference type="OrthoDB" id="1001765at2759"/>
<dbReference type="InterPro" id="IPR039254">
    <property type="entry name" value="Rds1"/>
</dbReference>
<feature type="signal peptide" evidence="1">
    <location>
        <begin position="1"/>
        <end position="16"/>
    </location>
</feature>
<dbReference type="InParanoid" id="A0A2K1QIX8"/>
<dbReference type="Proteomes" id="UP000243797">
    <property type="component" value="Unassembled WGS sequence"/>
</dbReference>
<dbReference type="AlphaFoldDB" id="A0A2K1QIX8"/>
<dbReference type="EMBL" id="NKHZ01000081">
    <property type="protein sequence ID" value="PNS14911.1"/>
    <property type="molecule type" value="Genomic_DNA"/>
</dbReference>
<dbReference type="SUPFAM" id="SSF47240">
    <property type="entry name" value="Ferritin-like"/>
    <property type="match status" value="1"/>
</dbReference>
<organism evidence="2 3">
    <name type="scientific">Sphaceloma murrayae</name>
    <dbReference type="NCBI Taxonomy" id="2082308"/>
    <lineage>
        <taxon>Eukaryota</taxon>
        <taxon>Fungi</taxon>
        <taxon>Dikarya</taxon>
        <taxon>Ascomycota</taxon>
        <taxon>Pezizomycotina</taxon>
        <taxon>Dothideomycetes</taxon>
        <taxon>Dothideomycetidae</taxon>
        <taxon>Myriangiales</taxon>
        <taxon>Elsinoaceae</taxon>
        <taxon>Sphaceloma</taxon>
    </lineage>
</organism>
<name>A0A2K1QIX8_9PEZI</name>
<accession>A0A2K1QIX8</accession>
<proteinExistence type="predicted"/>
<protein>
    <submittedName>
        <fullName evidence="2">Protein rds1</fullName>
    </submittedName>
</protein>
<evidence type="ECO:0000313" key="3">
    <source>
        <dbReference type="Proteomes" id="UP000243797"/>
    </source>
</evidence>